<dbReference type="Gene3D" id="1.20.1170.10">
    <property type="match status" value="1"/>
</dbReference>
<dbReference type="EMBL" id="HBUF01048537">
    <property type="protein sequence ID" value="CAG6620805.1"/>
    <property type="molecule type" value="Transcribed_RNA"/>
</dbReference>
<proteinExistence type="predicted"/>
<dbReference type="InterPro" id="IPR027018">
    <property type="entry name" value="Hemolysin_E"/>
</dbReference>
<evidence type="ECO:0000256" key="1">
    <source>
        <dbReference type="SAM" id="SignalP"/>
    </source>
</evidence>
<feature type="signal peptide" evidence="1">
    <location>
        <begin position="1"/>
        <end position="19"/>
    </location>
</feature>
<name>A0A8D8M2K9_9HEMI</name>
<organism evidence="2">
    <name type="scientific">Cacopsylla melanoneura</name>
    <dbReference type="NCBI Taxonomy" id="428564"/>
    <lineage>
        <taxon>Eukaryota</taxon>
        <taxon>Metazoa</taxon>
        <taxon>Ecdysozoa</taxon>
        <taxon>Arthropoda</taxon>
        <taxon>Hexapoda</taxon>
        <taxon>Insecta</taxon>
        <taxon>Pterygota</taxon>
        <taxon>Neoptera</taxon>
        <taxon>Paraneoptera</taxon>
        <taxon>Hemiptera</taxon>
        <taxon>Sternorrhyncha</taxon>
        <taxon>Psylloidea</taxon>
        <taxon>Psyllidae</taxon>
        <taxon>Psyllinae</taxon>
        <taxon>Cacopsylla</taxon>
    </lineage>
</organism>
<dbReference type="AlphaFoldDB" id="A0A8D8M2K9"/>
<accession>A0A8D8M2K9</accession>
<dbReference type="GO" id="GO:0044179">
    <property type="term" value="P:hemolysis in another organism"/>
    <property type="evidence" value="ECO:0007669"/>
    <property type="project" value="InterPro"/>
</dbReference>
<feature type="chain" id="PRO_5034855449" evidence="1">
    <location>
        <begin position="20"/>
        <end position="336"/>
    </location>
</feature>
<dbReference type="Pfam" id="PF06109">
    <property type="entry name" value="HlyE"/>
    <property type="match status" value="1"/>
</dbReference>
<sequence>MECHTVLVFIGLFIIPVFASSVKEELLNKLIGSQKDLLRVYEKYLDNTVAFKEFRGSLQQLHELNQDYNGRYQADIYSATSIGFKSIENYYRATDIIFRWCAFMSNLVNNLLSNGNTINEYFNIMLSTTKSAVKAVTDGHDLLELVRDDLTMMQNILRPIPSSLSNELDQYKNKYAEEWYDPRTKRALDCAQQSVENFVVALPNIIINIVYLIPSDARAKIRGMCQRQKQENRRQKRQNQDDANIEIVKEFYTALIKGVQKVQDSGKKVQEELKAEITKVNKLLGEFDEAELHGGYIGSFCEDDLKDLLKSVTDYMDRHSNVDETVHYYDYDYDYF</sequence>
<dbReference type="SUPFAM" id="SSF58100">
    <property type="entry name" value="Bacterial hemolysins"/>
    <property type="match status" value="1"/>
</dbReference>
<reference evidence="2" key="1">
    <citation type="submission" date="2021-05" db="EMBL/GenBank/DDBJ databases">
        <authorList>
            <person name="Alioto T."/>
            <person name="Alioto T."/>
            <person name="Gomez Garrido J."/>
        </authorList>
    </citation>
    <scope>NUCLEOTIDE SEQUENCE</scope>
</reference>
<protein>
    <submittedName>
        <fullName evidence="2">Uncharacterized protein</fullName>
    </submittedName>
</protein>
<keyword evidence="1" id="KW-0732">Signal</keyword>
<evidence type="ECO:0000313" key="2">
    <source>
        <dbReference type="EMBL" id="CAG6620805.1"/>
    </source>
</evidence>